<comment type="similarity">
    <text evidence="1">Belongs to the sigma-70 factor family. ECF subfamily.</text>
</comment>
<keyword evidence="2" id="KW-0805">Transcription regulation</keyword>
<organism evidence="8 9">
    <name type="scientific">Hymenobacter glaciei</name>
    <dbReference type="NCBI Taxonomy" id="877209"/>
    <lineage>
        <taxon>Bacteria</taxon>
        <taxon>Pseudomonadati</taxon>
        <taxon>Bacteroidota</taxon>
        <taxon>Cytophagia</taxon>
        <taxon>Cytophagales</taxon>
        <taxon>Hymenobacteraceae</taxon>
        <taxon>Hymenobacter</taxon>
    </lineage>
</organism>
<dbReference type="Gene3D" id="1.10.1740.10">
    <property type="match status" value="1"/>
</dbReference>
<evidence type="ECO:0000313" key="8">
    <source>
        <dbReference type="EMBL" id="GAA4022621.1"/>
    </source>
</evidence>
<gene>
    <name evidence="8" type="ORF">GCM10022409_02980</name>
</gene>
<evidence type="ECO:0008006" key="10">
    <source>
        <dbReference type="Google" id="ProtNLM"/>
    </source>
</evidence>
<dbReference type="Proteomes" id="UP001501469">
    <property type="component" value="Unassembled WGS sequence"/>
</dbReference>
<dbReference type="CDD" id="cd06171">
    <property type="entry name" value="Sigma70_r4"/>
    <property type="match status" value="1"/>
</dbReference>
<protein>
    <recommendedName>
        <fullName evidence="10">RNA polymerase subunit sigma-70</fullName>
    </recommendedName>
</protein>
<name>A0ABP7T8K7_9BACT</name>
<evidence type="ECO:0000259" key="6">
    <source>
        <dbReference type="Pfam" id="PF04542"/>
    </source>
</evidence>
<dbReference type="PANTHER" id="PTHR43133">
    <property type="entry name" value="RNA POLYMERASE ECF-TYPE SIGMA FACTO"/>
    <property type="match status" value="1"/>
</dbReference>
<dbReference type="SUPFAM" id="SSF88659">
    <property type="entry name" value="Sigma3 and sigma4 domains of RNA polymerase sigma factors"/>
    <property type="match status" value="1"/>
</dbReference>
<evidence type="ECO:0000259" key="7">
    <source>
        <dbReference type="Pfam" id="PF04545"/>
    </source>
</evidence>
<dbReference type="Gene3D" id="1.10.10.10">
    <property type="entry name" value="Winged helix-like DNA-binding domain superfamily/Winged helix DNA-binding domain"/>
    <property type="match status" value="1"/>
</dbReference>
<dbReference type="InterPro" id="IPR014284">
    <property type="entry name" value="RNA_pol_sigma-70_dom"/>
</dbReference>
<evidence type="ECO:0000256" key="3">
    <source>
        <dbReference type="ARBA" id="ARBA00023082"/>
    </source>
</evidence>
<evidence type="ECO:0000313" key="9">
    <source>
        <dbReference type="Proteomes" id="UP001501469"/>
    </source>
</evidence>
<feature type="domain" description="RNA polymerase sigma-70 region 4" evidence="7">
    <location>
        <begin position="195"/>
        <end position="240"/>
    </location>
</feature>
<dbReference type="InterPro" id="IPR013324">
    <property type="entry name" value="RNA_pol_sigma_r3/r4-like"/>
</dbReference>
<accession>A0ABP7T8K7</accession>
<sequence>MNAAYLNNMAFNEYCKRPEALRCRLISAEWWQLADAAYFRALTNRLSYRSIPPLLVTPVSDNPLISLPPAAEEDLVRRLQARDESAMTLFYDRYSAALYGVIFRIVKAEDEAEDVLQEALVKIWNAFASYDATKGRLFTWVLNICRNLSIDKIRSRQHRVGSKTTGIDDSLTAQRQAAPTSFRPEHIGLKEITQKLIPEQRLIIDMLYFEGFTQSEVAEELNIPLGTVKTRARTAIKVLSKLIR</sequence>
<dbReference type="InterPro" id="IPR036388">
    <property type="entry name" value="WH-like_DNA-bd_sf"/>
</dbReference>
<evidence type="ECO:0000256" key="1">
    <source>
        <dbReference type="ARBA" id="ARBA00010641"/>
    </source>
</evidence>
<evidence type="ECO:0000256" key="2">
    <source>
        <dbReference type="ARBA" id="ARBA00023015"/>
    </source>
</evidence>
<feature type="domain" description="RNA polymerase sigma-70 region 2" evidence="6">
    <location>
        <begin position="90"/>
        <end position="158"/>
    </location>
</feature>
<dbReference type="InterPro" id="IPR007630">
    <property type="entry name" value="RNA_pol_sigma70_r4"/>
</dbReference>
<reference evidence="9" key="1">
    <citation type="journal article" date="2019" name="Int. J. Syst. Evol. Microbiol.">
        <title>The Global Catalogue of Microorganisms (GCM) 10K type strain sequencing project: providing services to taxonomists for standard genome sequencing and annotation.</title>
        <authorList>
            <consortium name="The Broad Institute Genomics Platform"/>
            <consortium name="The Broad Institute Genome Sequencing Center for Infectious Disease"/>
            <person name="Wu L."/>
            <person name="Ma J."/>
        </authorList>
    </citation>
    <scope>NUCLEOTIDE SEQUENCE [LARGE SCALE GENOMIC DNA]</scope>
    <source>
        <strain evidence="9">JCM 17225</strain>
    </source>
</reference>
<dbReference type="NCBIfam" id="TIGR02937">
    <property type="entry name" value="sigma70-ECF"/>
    <property type="match status" value="1"/>
</dbReference>
<dbReference type="Pfam" id="PF04542">
    <property type="entry name" value="Sigma70_r2"/>
    <property type="match status" value="1"/>
</dbReference>
<keyword evidence="4" id="KW-0238">DNA-binding</keyword>
<evidence type="ECO:0000256" key="4">
    <source>
        <dbReference type="ARBA" id="ARBA00023125"/>
    </source>
</evidence>
<keyword evidence="5" id="KW-0804">Transcription</keyword>
<dbReference type="SUPFAM" id="SSF88946">
    <property type="entry name" value="Sigma2 domain of RNA polymerase sigma factors"/>
    <property type="match status" value="1"/>
</dbReference>
<keyword evidence="3" id="KW-0731">Sigma factor</keyword>
<dbReference type="InterPro" id="IPR013325">
    <property type="entry name" value="RNA_pol_sigma_r2"/>
</dbReference>
<dbReference type="PANTHER" id="PTHR43133:SF62">
    <property type="entry name" value="RNA POLYMERASE SIGMA FACTOR SIGZ"/>
    <property type="match status" value="1"/>
</dbReference>
<dbReference type="InterPro" id="IPR007627">
    <property type="entry name" value="RNA_pol_sigma70_r2"/>
</dbReference>
<keyword evidence="9" id="KW-1185">Reference proteome</keyword>
<dbReference type="Pfam" id="PF04545">
    <property type="entry name" value="Sigma70_r4"/>
    <property type="match status" value="1"/>
</dbReference>
<comment type="caution">
    <text evidence="8">The sequence shown here is derived from an EMBL/GenBank/DDBJ whole genome shotgun (WGS) entry which is preliminary data.</text>
</comment>
<proteinExistence type="inferred from homology"/>
<dbReference type="InterPro" id="IPR039425">
    <property type="entry name" value="RNA_pol_sigma-70-like"/>
</dbReference>
<dbReference type="EMBL" id="BAABDK010000001">
    <property type="protein sequence ID" value="GAA4022621.1"/>
    <property type="molecule type" value="Genomic_DNA"/>
</dbReference>
<evidence type="ECO:0000256" key="5">
    <source>
        <dbReference type="ARBA" id="ARBA00023163"/>
    </source>
</evidence>